<proteinExistence type="predicted"/>
<dbReference type="KEGG" id="olu:OSTLU_30983"/>
<reference evidence="1 2" key="1">
    <citation type="journal article" date="2007" name="Proc. Natl. Acad. Sci. U.S.A.">
        <title>The tiny eukaryote Ostreococcus provides genomic insights into the paradox of plankton speciation.</title>
        <authorList>
            <person name="Palenik B."/>
            <person name="Grimwood J."/>
            <person name="Aerts A."/>
            <person name="Rouze P."/>
            <person name="Salamov A."/>
            <person name="Putnam N."/>
            <person name="Dupont C."/>
            <person name="Jorgensen R."/>
            <person name="Derelle E."/>
            <person name="Rombauts S."/>
            <person name="Zhou K."/>
            <person name="Otillar R."/>
            <person name="Merchant S.S."/>
            <person name="Podell S."/>
            <person name="Gaasterland T."/>
            <person name="Napoli C."/>
            <person name="Gendler K."/>
            <person name="Manuell A."/>
            <person name="Tai V."/>
            <person name="Vallon O."/>
            <person name="Piganeau G."/>
            <person name="Jancek S."/>
            <person name="Heijde M."/>
            <person name="Jabbari K."/>
            <person name="Bowler C."/>
            <person name="Lohr M."/>
            <person name="Robbens S."/>
            <person name="Werner G."/>
            <person name="Dubchak I."/>
            <person name="Pazour G.J."/>
            <person name="Ren Q."/>
            <person name="Paulsen I."/>
            <person name="Delwiche C."/>
            <person name="Schmutz J."/>
            <person name="Rokhsar D."/>
            <person name="Van de Peer Y."/>
            <person name="Moreau H."/>
            <person name="Grigoriev I.V."/>
        </authorList>
    </citation>
    <scope>NUCLEOTIDE SEQUENCE [LARGE SCALE GENOMIC DNA]</scope>
    <source>
        <strain evidence="1 2">CCE9901</strain>
    </source>
</reference>
<sequence>MYNQVNSYDATSPGRIFSDLKLTFPCAATCGGDIDVESTCDHAVSSDNDELISCIHDACGCHESYQLIEALFYICDAPMKADGKFNGPEYANFLDETVSAVEAHCGKAHSVLSILTPIRDTDDSGNIKAAPCSLPADDPAPAHCVAQANVISTCSYEAPMCGANSSRTGILRVHGSTTEKWSCPAYTCDTCDGDTCSRCTWTRRICTSTHEAYSMPCAYEGTRKGECIECEYGWLMNSETRECDSCDQYFKMDSSGACVEDTEALKKDFNMTDEDLKQAEEMFKASIDTSDPELGAKLRVAALGAFWDDWASELDSLKNKIDDGLDTINDFKNDLIEDIHGIGNAIASLAGDLADLGSKLADLVYDEVSAVVPNANALMNGLSQAAGCNNDDSASLGADRKTVKSRRHHDVRKRVLEAVYGVEIASHYAAPSESAPLGGSCSHNLCAGALCYQLDVKDILKKHPDYSDGVFSLTKTSSVPDEPRFERFQPDYVKAFVDGNIKACAGVTHFGLDMSVLNDVALEFVKVVEPIVDDAVKAITGWADGITDFVNEIGESLTDIFSSVKSTVANINVPGFGRKLLSGDTQEFEQLTKHERALVLGHIVEEYIQRVNLMQKKALSAIAEIHNLVSNDPHMHNMKPMADPKSRARRDIAHLGGFKLDFSVIEDGIISVLRGALNTISTGVSFDVDFEQTLEFDAKGALFQEGDLLDGQANQELFKITPIGPTGFVLVVGGVAKVQLPYFLLAEGSGKLGYKIKGKNVGYTVSISDGVATVAPKSSASLDITPTIDGTISSSLKVGVVAALEEFHIKLCWGGIICIGPEVTIKQGIQFGADSVLNDGVGASTDSSCYNGRTGLSPVFGEFLTSYPTTSNQCSASANVVGAGLYVEYPKPFVTTDIITEVRGDTECVQPLSLLDMTSRAQYRSSHSTSCAASTDPVEDCGAAVDACPTDCPIYA</sequence>
<organism evidence="1 2">
    <name type="scientific">Ostreococcus lucimarinus (strain CCE9901)</name>
    <dbReference type="NCBI Taxonomy" id="436017"/>
    <lineage>
        <taxon>Eukaryota</taxon>
        <taxon>Viridiplantae</taxon>
        <taxon>Chlorophyta</taxon>
        <taxon>Mamiellophyceae</taxon>
        <taxon>Mamiellales</taxon>
        <taxon>Bathycoccaceae</taxon>
        <taxon>Ostreococcus</taxon>
    </lineage>
</organism>
<dbReference type="HOGENOM" id="CLU_308676_0_0_1"/>
<dbReference type="OrthoDB" id="10623056at2759"/>
<name>A4RVI1_OSTLU</name>
<dbReference type="Gramene" id="ABO95717">
    <property type="protein sequence ID" value="ABO95717"/>
    <property type="gene ID" value="OSTLU_30983"/>
</dbReference>
<keyword evidence="2" id="KW-1185">Reference proteome</keyword>
<dbReference type="OMA" id="LGAFWDD"/>
<dbReference type="AlphaFoldDB" id="A4RVI1"/>
<evidence type="ECO:0000313" key="1">
    <source>
        <dbReference type="EMBL" id="ABO95717.1"/>
    </source>
</evidence>
<dbReference type="EMBL" id="CP000584">
    <property type="protein sequence ID" value="ABO95717.1"/>
    <property type="molecule type" value="Genomic_DNA"/>
</dbReference>
<dbReference type="Proteomes" id="UP000001568">
    <property type="component" value="Chromosome 4"/>
</dbReference>
<evidence type="ECO:0000313" key="2">
    <source>
        <dbReference type="Proteomes" id="UP000001568"/>
    </source>
</evidence>
<dbReference type="GeneID" id="5001145"/>
<accession>A4RVI1</accession>
<dbReference type="RefSeq" id="XP_001417424.1">
    <property type="nucleotide sequence ID" value="XM_001417387.1"/>
</dbReference>
<dbReference type="STRING" id="436017.A4RVI1"/>
<gene>
    <name evidence="1" type="ORF">OSTLU_30983</name>
</gene>
<protein>
    <submittedName>
        <fullName evidence="1">Uncharacterized protein</fullName>
    </submittedName>
</protein>